<sequence>MKNSGLDLFRDNVEVLIDHISENEWIKEIPVLDNVFNMLSLVTSIKDSLFAKKLEQFFVSLNEVSEKDYHKIKQFSKTAEANEISEMIINVLDKVTDNKKPEIIANLFIGYIEDYINVNEFKTSLEIVDKSYAADLESFLFCGFSIVDFTLSDLMTNKVYNMIFTPLLARTENPDKTHVEHYSISNLGIAFFDAYNHGVTLRKQS</sequence>
<proteinExistence type="predicted"/>
<dbReference type="Proteomes" id="UP000237665">
    <property type="component" value="Chromosome 1"/>
</dbReference>
<dbReference type="EMBL" id="CP014134">
    <property type="protein sequence ID" value="AVH25769.1"/>
    <property type="molecule type" value="Genomic_DNA"/>
</dbReference>
<protein>
    <submittedName>
        <fullName evidence="1">Uncharacterized protein</fullName>
    </submittedName>
</protein>
<name>A0ABN5HGL3_9VIBR</name>
<accession>A0ABN5HGL3</accession>
<evidence type="ECO:0000313" key="1">
    <source>
        <dbReference type="EMBL" id="AVH25769.1"/>
    </source>
</evidence>
<keyword evidence="2" id="KW-1185">Reference proteome</keyword>
<dbReference type="RefSeq" id="WP_104973927.1">
    <property type="nucleotide sequence ID" value="NZ_CP014134.1"/>
</dbReference>
<organism evidence="1 2">
    <name type="scientific">Vibrio diabolicus</name>
    <dbReference type="NCBI Taxonomy" id="50719"/>
    <lineage>
        <taxon>Bacteria</taxon>
        <taxon>Pseudomonadati</taxon>
        <taxon>Pseudomonadota</taxon>
        <taxon>Gammaproteobacteria</taxon>
        <taxon>Vibrionales</taxon>
        <taxon>Vibrionaceae</taxon>
        <taxon>Vibrio</taxon>
        <taxon>Vibrio diabolicus subgroup</taxon>
    </lineage>
</organism>
<reference evidence="2" key="1">
    <citation type="submission" date="2017-12" db="EMBL/GenBank/DDBJ databases">
        <title>FDA dAtabase for Regulatory Grade micrObial Sequences (FDA-ARGOS): Supporting development and validation of Infectious Disease Dx tests.</title>
        <authorList>
            <person name="Hoffmann M."/>
            <person name="Allard M."/>
            <person name="Evans P."/>
            <person name="Brown E."/>
            <person name="Tallon L.J."/>
            <person name="Sadzewicz L."/>
            <person name="Sengamalay N."/>
            <person name="Ott S."/>
            <person name="Godinez A."/>
            <person name="Nagaraj S."/>
            <person name="Vavikolanu K."/>
            <person name="Aluvathingal J."/>
            <person name="Nadendla S."/>
            <person name="Hobson J."/>
            <person name="Sichtig H."/>
        </authorList>
    </citation>
    <scope>NUCLEOTIDE SEQUENCE [LARGE SCALE GENOMIC DNA]</scope>
    <source>
        <strain evidence="2">LMG 3418</strain>
    </source>
</reference>
<evidence type="ECO:0000313" key="2">
    <source>
        <dbReference type="Proteomes" id="UP000237665"/>
    </source>
</evidence>
<gene>
    <name evidence="1" type="ORF">AL468_00185</name>
</gene>